<comment type="caution">
    <text evidence="1">The sequence shown here is derived from an EMBL/GenBank/DDBJ whole genome shotgun (WGS) entry which is preliminary data.</text>
</comment>
<dbReference type="Proteomes" id="UP000197138">
    <property type="component" value="Unassembled WGS sequence"/>
</dbReference>
<organism evidence="1 2">
    <name type="scientific">Punica granatum</name>
    <name type="common">Pomegranate</name>
    <dbReference type="NCBI Taxonomy" id="22663"/>
    <lineage>
        <taxon>Eukaryota</taxon>
        <taxon>Viridiplantae</taxon>
        <taxon>Streptophyta</taxon>
        <taxon>Embryophyta</taxon>
        <taxon>Tracheophyta</taxon>
        <taxon>Spermatophyta</taxon>
        <taxon>Magnoliopsida</taxon>
        <taxon>eudicotyledons</taxon>
        <taxon>Gunneridae</taxon>
        <taxon>Pentapetalae</taxon>
        <taxon>rosids</taxon>
        <taxon>malvids</taxon>
        <taxon>Myrtales</taxon>
        <taxon>Lythraceae</taxon>
        <taxon>Punica</taxon>
    </lineage>
</organism>
<evidence type="ECO:0000313" key="1">
    <source>
        <dbReference type="EMBL" id="OWM76748.1"/>
    </source>
</evidence>
<sequence length="63" mass="6656">MAAEATEEINMVNSMPHVLVSVYSSKYAKPIKVIAVLDAGTAQTIMNPEVLGSALPKKDIVIG</sequence>
<accession>A0A218WW91</accession>
<evidence type="ECO:0008006" key="3">
    <source>
        <dbReference type="Google" id="ProtNLM"/>
    </source>
</evidence>
<evidence type="ECO:0000313" key="2">
    <source>
        <dbReference type="Proteomes" id="UP000197138"/>
    </source>
</evidence>
<reference evidence="2" key="1">
    <citation type="journal article" date="2017" name="Plant J.">
        <title>The pomegranate (Punica granatum L.) genome and the genomics of punicalagin biosynthesis.</title>
        <authorList>
            <person name="Qin G."/>
            <person name="Xu C."/>
            <person name="Ming R."/>
            <person name="Tang H."/>
            <person name="Guyot R."/>
            <person name="Kramer E.M."/>
            <person name="Hu Y."/>
            <person name="Yi X."/>
            <person name="Qi Y."/>
            <person name="Xu X."/>
            <person name="Gao Z."/>
            <person name="Pan H."/>
            <person name="Jian J."/>
            <person name="Tian Y."/>
            <person name="Yue Z."/>
            <person name="Xu Y."/>
        </authorList>
    </citation>
    <scope>NUCLEOTIDE SEQUENCE [LARGE SCALE GENOMIC DNA]</scope>
    <source>
        <strain evidence="2">cv. Dabenzi</strain>
    </source>
</reference>
<gene>
    <name evidence="1" type="ORF">CDL15_Pgr004960</name>
</gene>
<proteinExistence type="predicted"/>
<dbReference type="EMBL" id="MTKT01003016">
    <property type="protein sequence ID" value="OWM76748.1"/>
    <property type="molecule type" value="Genomic_DNA"/>
</dbReference>
<name>A0A218WW91_PUNGR</name>
<protein>
    <recommendedName>
        <fullName evidence="3">Aspartic peptidase DDI1-type domain-containing protein</fullName>
    </recommendedName>
</protein>
<dbReference type="AlphaFoldDB" id="A0A218WW91"/>